<dbReference type="Pfam" id="PF16363">
    <property type="entry name" value="GDP_Man_Dehyd"/>
    <property type="match status" value="1"/>
</dbReference>
<protein>
    <submittedName>
        <fullName evidence="2">CDP-glucose 4,6-dehydratase</fullName>
    </submittedName>
</protein>
<accession>A0A4R3JFR6</accession>
<dbReference type="RefSeq" id="WP_132937712.1">
    <property type="nucleotide sequence ID" value="NZ_CP119676.1"/>
</dbReference>
<dbReference type="InterPro" id="IPR036291">
    <property type="entry name" value="NAD(P)-bd_dom_sf"/>
</dbReference>
<dbReference type="NCBIfam" id="TIGR02622">
    <property type="entry name" value="CDP_4_6_dhtase"/>
    <property type="match status" value="1"/>
</dbReference>
<name>A0A4R3JFR6_9PROT</name>
<organism evidence="2 3">
    <name type="scientific">Varunaivibrio sulfuroxidans</name>
    <dbReference type="NCBI Taxonomy" id="1773489"/>
    <lineage>
        <taxon>Bacteria</taxon>
        <taxon>Pseudomonadati</taxon>
        <taxon>Pseudomonadota</taxon>
        <taxon>Alphaproteobacteria</taxon>
        <taxon>Rhodospirillales</taxon>
        <taxon>Magnetovibrionaceae</taxon>
        <taxon>Varunaivibrio</taxon>
    </lineage>
</organism>
<dbReference type="PANTHER" id="PTHR43000">
    <property type="entry name" value="DTDP-D-GLUCOSE 4,6-DEHYDRATASE-RELATED"/>
    <property type="match status" value="1"/>
</dbReference>
<reference evidence="2 3" key="1">
    <citation type="submission" date="2019-03" db="EMBL/GenBank/DDBJ databases">
        <title>Genomic Encyclopedia of Type Strains, Phase IV (KMG-IV): sequencing the most valuable type-strain genomes for metagenomic binning, comparative biology and taxonomic classification.</title>
        <authorList>
            <person name="Goeker M."/>
        </authorList>
    </citation>
    <scope>NUCLEOTIDE SEQUENCE [LARGE SCALE GENOMIC DNA]</scope>
    <source>
        <strain evidence="2 3">DSM 101688</strain>
    </source>
</reference>
<dbReference type="AlphaFoldDB" id="A0A4R3JFR6"/>
<evidence type="ECO:0000313" key="3">
    <source>
        <dbReference type="Proteomes" id="UP000295304"/>
    </source>
</evidence>
<dbReference type="OrthoDB" id="9801785at2"/>
<keyword evidence="3" id="KW-1185">Reference proteome</keyword>
<sequence>MTIDRNFWENKRVLLTGHTGFKGSWAGLCLADLGAKVTGFSLTPETTPSLFALLDGHGGVTSHIGDIRDGGAVAAAVQDADPEIVIHMAAQALVRRSYREPLQTVHTNVLGTANLLQALRAAPSLKTVLVITSDKVYRNDERGAAFGEDAPLGGDDPYSASKAAQEIVAQSWASSFFAEKGVTVATARAGNVIGGGDFSEDRLIPDIWRAEKDDRALTLRYPKATRPWQHVLDLTAGYLMYIEALARDPATPRALNFGPLSDDTYTVEAISARMLAALGSRHVPRVAPSDLKEKTALAVDAARAAAALGWRPRLSLAQSVGLTAQWYRAFNAGADVVRETMDQIHSYWDGGAAP</sequence>
<feature type="domain" description="NAD(P)-binding" evidence="1">
    <location>
        <begin position="14"/>
        <end position="320"/>
    </location>
</feature>
<dbReference type="EMBL" id="SLZW01000001">
    <property type="protein sequence ID" value="TCS64989.1"/>
    <property type="molecule type" value="Genomic_DNA"/>
</dbReference>
<dbReference type="Proteomes" id="UP000295304">
    <property type="component" value="Unassembled WGS sequence"/>
</dbReference>
<evidence type="ECO:0000313" key="2">
    <source>
        <dbReference type="EMBL" id="TCS64989.1"/>
    </source>
</evidence>
<dbReference type="InterPro" id="IPR016040">
    <property type="entry name" value="NAD(P)-bd_dom"/>
</dbReference>
<dbReference type="InterPro" id="IPR013445">
    <property type="entry name" value="CDP_4_6_deHydtase"/>
</dbReference>
<proteinExistence type="predicted"/>
<evidence type="ECO:0000259" key="1">
    <source>
        <dbReference type="Pfam" id="PF16363"/>
    </source>
</evidence>
<dbReference type="SUPFAM" id="SSF51735">
    <property type="entry name" value="NAD(P)-binding Rossmann-fold domains"/>
    <property type="match status" value="1"/>
</dbReference>
<dbReference type="Gene3D" id="3.90.25.10">
    <property type="entry name" value="UDP-galactose 4-epimerase, domain 1"/>
    <property type="match status" value="1"/>
</dbReference>
<comment type="caution">
    <text evidence="2">The sequence shown here is derived from an EMBL/GenBank/DDBJ whole genome shotgun (WGS) entry which is preliminary data.</text>
</comment>
<dbReference type="Gene3D" id="3.40.50.720">
    <property type="entry name" value="NAD(P)-binding Rossmann-like Domain"/>
    <property type="match status" value="1"/>
</dbReference>
<gene>
    <name evidence="2" type="ORF">EDD55_101321</name>
</gene>